<evidence type="ECO:0000313" key="5">
    <source>
        <dbReference type="EMBL" id="TNJ64769.1"/>
    </source>
</evidence>
<dbReference type="AlphaFoldDB" id="A0A5C4T8V1"/>
<dbReference type="InterPro" id="IPR017853">
    <property type="entry name" value="GH"/>
</dbReference>
<dbReference type="Gene3D" id="3.20.20.80">
    <property type="entry name" value="Glycosidases"/>
    <property type="match status" value="1"/>
</dbReference>
<comment type="similarity">
    <text evidence="1">Belongs to the glycosyl hydrolase 39 family.</text>
</comment>
<keyword evidence="2" id="KW-0378">Hydrolase</keyword>
<evidence type="ECO:0000256" key="3">
    <source>
        <dbReference type="ARBA" id="ARBA00023295"/>
    </source>
</evidence>
<dbReference type="InterPro" id="IPR051923">
    <property type="entry name" value="Glycosyl_Hydrolase_39"/>
</dbReference>
<dbReference type="OrthoDB" id="9776971at2"/>
<protein>
    <recommendedName>
        <fullName evidence="4">Glycosyl hydrolases family 39 N-terminal catalytic domain-containing protein</fullName>
    </recommendedName>
</protein>
<dbReference type="Pfam" id="PF01229">
    <property type="entry name" value="Glyco_hydro_39"/>
    <property type="match status" value="1"/>
</dbReference>
<keyword evidence="3" id="KW-0326">Glycosidase</keyword>
<dbReference type="PANTHER" id="PTHR12631">
    <property type="entry name" value="ALPHA-L-IDURONIDASE"/>
    <property type="match status" value="1"/>
</dbReference>
<comment type="caution">
    <text evidence="5">The sequence shown here is derived from an EMBL/GenBank/DDBJ whole genome shotgun (WGS) entry which is preliminary data.</text>
</comment>
<dbReference type="Proteomes" id="UP000307943">
    <property type="component" value="Unassembled WGS sequence"/>
</dbReference>
<accession>A0A5C4T8V1</accession>
<proteinExistence type="inferred from homology"/>
<gene>
    <name evidence="5" type="ORF">FE784_18130</name>
</gene>
<dbReference type="SUPFAM" id="SSF51445">
    <property type="entry name" value="(Trans)glycosidases"/>
    <property type="match status" value="1"/>
</dbReference>
<keyword evidence="6" id="KW-1185">Reference proteome</keyword>
<name>A0A5C4T8V1_9BACL</name>
<organism evidence="5 6">
    <name type="scientific">Paenibacillus hemerocallicola</name>
    <dbReference type="NCBI Taxonomy" id="1172614"/>
    <lineage>
        <taxon>Bacteria</taxon>
        <taxon>Bacillati</taxon>
        <taxon>Bacillota</taxon>
        <taxon>Bacilli</taxon>
        <taxon>Bacillales</taxon>
        <taxon>Paenibacillaceae</taxon>
        <taxon>Paenibacillus</taxon>
    </lineage>
</organism>
<sequence>MGGTGRMTANIRIDFSEKLGAVKALQGVNNGPLCYGNVIDVTHSYKELAVPWVRIHDPNWPHPLEVDIHTIFPDFSADPEDPASYRFERTDRYIQSIVDTGARIVYRLGESIEHFKRWYCYPPEDNNKWAAICRGIVKHYNMGWADGFHHGIQYWEIWNEVENEKMWPGTPEQFYELYRAASTVLRALDPELKIGGYACGGGVFNQLTFGFLDYCRTHGLPLDFLSWHVYPNNPLRPLSMGKRVRAMLDEYGFTAAESHLNEWNYLRFPPGASWKTMWTDEYVKQDILERGKGPEGASFAAATLIALQDADVDVANYYDGQPSSIFCGLFNCYGVPQKTFYAFRAIRELGETGERALAEWEHGRDDLYACAAVHDSGKKAMVLISNFSDRDNRLRLAMNGLAEGAWIIERYALDEANTMKLVATGMEKELELRIPRYGVLQVKLTKV</sequence>
<dbReference type="EMBL" id="VDCQ01000025">
    <property type="protein sequence ID" value="TNJ64769.1"/>
    <property type="molecule type" value="Genomic_DNA"/>
</dbReference>
<evidence type="ECO:0000256" key="1">
    <source>
        <dbReference type="ARBA" id="ARBA00008875"/>
    </source>
</evidence>
<dbReference type="InterPro" id="IPR049166">
    <property type="entry name" value="GH39_cat"/>
</dbReference>
<evidence type="ECO:0000259" key="4">
    <source>
        <dbReference type="Pfam" id="PF01229"/>
    </source>
</evidence>
<evidence type="ECO:0000313" key="6">
    <source>
        <dbReference type="Proteomes" id="UP000307943"/>
    </source>
</evidence>
<dbReference type="PANTHER" id="PTHR12631:SF10">
    <property type="entry name" value="BETA-XYLOSIDASE-LIKE PROTEIN-RELATED"/>
    <property type="match status" value="1"/>
</dbReference>
<feature type="domain" description="Glycosyl hydrolases family 39 N-terminal catalytic" evidence="4">
    <location>
        <begin position="69"/>
        <end position="350"/>
    </location>
</feature>
<dbReference type="GO" id="GO:0004553">
    <property type="term" value="F:hydrolase activity, hydrolyzing O-glycosyl compounds"/>
    <property type="evidence" value="ECO:0007669"/>
    <property type="project" value="TreeGrafter"/>
</dbReference>
<evidence type="ECO:0000256" key="2">
    <source>
        <dbReference type="ARBA" id="ARBA00022801"/>
    </source>
</evidence>
<reference evidence="5 6" key="1">
    <citation type="submission" date="2019-05" db="EMBL/GenBank/DDBJ databases">
        <title>We sequenced the genome of Paenibacillus hemerocallicola KCTC 33185 for further insight into its adaptation and study the phylogeny of Paenibacillus.</title>
        <authorList>
            <person name="Narsing Rao M.P."/>
        </authorList>
    </citation>
    <scope>NUCLEOTIDE SEQUENCE [LARGE SCALE GENOMIC DNA]</scope>
    <source>
        <strain evidence="5 6">KCTC 33185</strain>
    </source>
</reference>